<dbReference type="Proteomes" id="UP001160390">
    <property type="component" value="Unassembled WGS sequence"/>
</dbReference>
<dbReference type="Gene3D" id="3.30.465.10">
    <property type="match status" value="2"/>
</dbReference>
<dbReference type="InterPro" id="IPR012951">
    <property type="entry name" value="BBE"/>
</dbReference>
<proteinExistence type="inferred from homology"/>
<dbReference type="GO" id="GO:0071949">
    <property type="term" value="F:FAD binding"/>
    <property type="evidence" value="ECO:0007669"/>
    <property type="project" value="InterPro"/>
</dbReference>
<dbReference type="PANTHER" id="PTHR42973">
    <property type="entry name" value="BINDING OXIDOREDUCTASE, PUTATIVE (AFU_ORTHOLOGUE AFUA_1G17690)-RELATED"/>
    <property type="match status" value="1"/>
</dbReference>
<dbReference type="InterPro" id="IPR036318">
    <property type="entry name" value="FAD-bd_PCMH-like_sf"/>
</dbReference>
<dbReference type="Pfam" id="PF08031">
    <property type="entry name" value="BBE"/>
    <property type="match status" value="1"/>
</dbReference>
<sequence length="591" mass="63636">MLLSLTLLWITSMIGRVRALECRCFPGDSCWPSSNDWASLNQTVQGRLIATIPLASVCHNPTYDAEACTALKQRWPYASVQSVRPNSLHPNSSFLIPSSIPSSSSFSSPWAQNQTCDPYTPQDKACEIGNYPVYAVNASTTDHVAATLKFAREHSIRLIMKSTGHDLLGKSSGAGSLSLWMHSFQGLNFTQSYSGSNTYNNYQGPAVRIEPGVIGGDIQIAAQKEGLRVIGGTCGSVAIGGGYTTGGGHSLLSGKYGLSADNVLEWEVVTASGELVTATPSQNEDLYWALSGGGAGVFGVIVGVTLKAFPDGVVSGAGISFNISASPSEDAFWLAVESFHSHLLEWQEQSATATYSFRVGTFSIQPIVLPDQDEDALRTLIGPFLSDLDELEIPYISRVVAYPTYLDLHATYYGPLPEGQVLAAVVQVSRLLPRSLTNSTEGKKSLISTLQKIYSLVGGSLAIVGNGIAVPKTSSAASSNSVNPAWRDSAIHQLIVWPWNWQASLTSNLEAQDTLLNVVLQLLKDLSPSSGTYLNEGNPEQADWKEAFYGENYDRLRNIKARWDPDDLFYAVTGVGSDDWGLDSVGRLCKV</sequence>
<dbReference type="InterPro" id="IPR050416">
    <property type="entry name" value="FAD-linked_Oxidoreductase"/>
</dbReference>
<evidence type="ECO:0000256" key="6">
    <source>
        <dbReference type="SAM" id="SignalP"/>
    </source>
</evidence>
<comment type="cofactor">
    <cofactor evidence="1">
        <name>FAD</name>
        <dbReference type="ChEBI" id="CHEBI:57692"/>
    </cofactor>
</comment>
<dbReference type="PANTHER" id="PTHR42973:SF39">
    <property type="entry name" value="FAD-BINDING PCMH-TYPE DOMAIN-CONTAINING PROTEIN"/>
    <property type="match status" value="1"/>
</dbReference>
<dbReference type="InterPro" id="IPR016169">
    <property type="entry name" value="FAD-bd_PCMH_sub2"/>
</dbReference>
<evidence type="ECO:0000256" key="3">
    <source>
        <dbReference type="ARBA" id="ARBA00022630"/>
    </source>
</evidence>
<name>A0AA35Q1L3_9HYPO</name>
<feature type="domain" description="FAD-binding PCMH-type" evidence="7">
    <location>
        <begin position="128"/>
        <end position="311"/>
    </location>
</feature>
<evidence type="ECO:0000259" key="7">
    <source>
        <dbReference type="PROSITE" id="PS51387"/>
    </source>
</evidence>
<organism evidence="8 9">
    <name type="scientific">Clonostachys chloroleuca</name>
    <dbReference type="NCBI Taxonomy" id="1926264"/>
    <lineage>
        <taxon>Eukaryota</taxon>
        <taxon>Fungi</taxon>
        <taxon>Dikarya</taxon>
        <taxon>Ascomycota</taxon>
        <taxon>Pezizomycotina</taxon>
        <taxon>Sordariomycetes</taxon>
        <taxon>Hypocreomycetidae</taxon>
        <taxon>Hypocreales</taxon>
        <taxon>Bionectriaceae</taxon>
        <taxon>Clonostachys</taxon>
    </lineage>
</organism>
<keyword evidence="9" id="KW-1185">Reference proteome</keyword>
<feature type="chain" id="PRO_5041391848" description="FAD-binding PCMH-type domain-containing protein" evidence="6">
    <location>
        <begin position="20"/>
        <end position="591"/>
    </location>
</feature>
<dbReference type="GO" id="GO:0016491">
    <property type="term" value="F:oxidoreductase activity"/>
    <property type="evidence" value="ECO:0007669"/>
    <property type="project" value="UniProtKB-KW"/>
</dbReference>
<reference evidence="8" key="1">
    <citation type="submission" date="2023-01" db="EMBL/GenBank/DDBJ databases">
        <authorList>
            <person name="Piombo E."/>
        </authorList>
    </citation>
    <scope>NUCLEOTIDE SEQUENCE</scope>
</reference>
<evidence type="ECO:0000313" key="8">
    <source>
        <dbReference type="EMBL" id="CAI6090706.1"/>
    </source>
</evidence>
<dbReference type="Pfam" id="PF01565">
    <property type="entry name" value="FAD_binding_4"/>
    <property type="match status" value="1"/>
</dbReference>
<comment type="similarity">
    <text evidence="2">Belongs to the oxygen-dependent FAD-linked oxidoreductase family.</text>
</comment>
<evidence type="ECO:0000313" key="9">
    <source>
        <dbReference type="Proteomes" id="UP001160390"/>
    </source>
</evidence>
<dbReference type="AlphaFoldDB" id="A0AA35Q1L3"/>
<accession>A0AA35Q1L3</accession>
<dbReference type="PROSITE" id="PS51387">
    <property type="entry name" value="FAD_PCMH"/>
    <property type="match status" value="1"/>
</dbReference>
<protein>
    <recommendedName>
        <fullName evidence="7">FAD-binding PCMH-type domain-containing protein</fullName>
    </recommendedName>
</protein>
<keyword evidence="6" id="KW-0732">Signal</keyword>
<dbReference type="SUPFAM" id="SSF56176">
    <property type="entry name" value="FAD-binding/transporter-associated domain-like"/>
    <property type="match status" value="1"/>
</dbReference>
<keyword evidence="5" id="KW-0560">Oxidoreductase</keyword>
<comment type="caution">
    <text evidence="8">The sequence shown here is derived from an EMBL/GenBank/DDBJ whole genome shotgun (WGS) entry which is preliminary data.</text>
</comment>
<dbReference type="InterPro" id="IPR006094">
    <property type="entry name" value="Oxid_FAD_bind_N"/>
</dbReference>
<gene>
    <name evidence="8" type="ORF">CCHLO57077_00018722</name>
</gene>
<keyword evidence="4" id="KW-0274">FAD</keyword>
<evidence type="ECO:0000256" key="4">
    <source>
        <dbReference type="ARBA" id="ARBA00022827"/>
    </source>
</evidence>
<evidence type="ECO:0000256" key="1">
    <source>
        <dbReference type="ARBA" id="ARBA00001974"/>
    </source>
</evidence>
<evidence type="ECO:0000256" key="2">
    <source>
        <dbReference type="ARBA" id="ARBA00005466"/>
    </source>
</evidence>
<dbReference type="InterPro" id="IPR016166">
    <property type="entry name" value="FAD-bd_PCMH"/>
</dbReference>
<evidence type="ECO:0000256" key="5">
    <source>
        <dbReference type="ARBA" id="ARBA00023002"/>
    </source>
</evidence>
<dbReference type="EMBL" id="CABFNP030001034">
    <property type="protein sequence ID" value="CAI6090706.1"/>
    <property type="molecule type" value="Genomic_DNA"/>
</dbReference>
<keyword evidence="3" id="KW-0285">Flavoprotein</keyword>
<feature type="signal peptide" evidence="6">
    <location>
        <begin position="1"/>
        <end position="19"/>
    </location>
</feature>